<dbReference type="PANTHER" id="PTHR10744">
    <property type="entry name" value="40S RIBOSOMAL PROTEIN S11 FAMILY MEMBER"/>
    <property type="match status" value="1"/>
</dbReference>
<evidence type="ECO:0000256" key="7">
    <source>
        <dbReference type="RuleBase" id="RU003872"/>
    </source>
</evidence>
<dbReference type="InterPro" id="IPR012340">
    <property type="entry name" value="NA-bd_OB-fold"/>
</dbReference>
<dbReference type="Gene3D" id="2.40.50.140">
    <property type="entry name" value="Nucleic acid-binding proteins"/>
    <property type="match status" value="1"/>
</dbReference>
<dbReference type="GO" id="GO:0019843">
    <property type="term" value="F:rRNA binding"/>
    <property type="evidence" value="ECO:0007669"/>
    <property type="project" value="UniProtKB-UniRule"/>
</dbReference>
<dbReference type="InterPro" id="IPR019979">
    <property type="entry name" value="Ribosomal_uS17_CS"/>
</dbReference>
<comment type="similarity">
    <text evidence="1 6 7">Belongs to the universal ribosomal protein uS17 family.</text>
</comment>
<dbReference type="SUPFAM" id="SSF50249">
    <property type="entry name" value="Nucleic acid-binding proteins"/>
    <property type="match status" value="1"/>
</dbReference>
<reference evidence="9 10" key="1">
    <citation type="submission" date="2019-02" db="EMBL/GenBank/DDBJ databases">
        <title>Deep-cultivation of Planctomycetes and their phenomic and genomic characterization uncovers novel biology.</title>
        <authorList>
            <person name="Wiegand S."/>
            <person name="Jogler M."/>
            <person name="Boedeker C."/>
            <person name="Pinto D."/>
            <person name="Vollmers J."/>
            <person name="Rivas-Marin E."/>
            <person name="Kohn T."/>
            <person name="Peeters S.H."/>
            <person name="Heuer A."/>
            <person name="Rast P."/>
            <person name="Oberbeckmann S."/>
            <person name="Bunk B."/>
            <person name="Jeske O."/>
            <person name="Meyerdierks A."/>
            <person name="Storesund J.E."/>
            <person name="Kallscheuer N."/>
            <person name="Luecker S."/>
            <person name="Lage O.M."/>
            <person name="Pohl T."/>
            <person name="Merkel B.J."/>
            <person name="Hornburger P."/>
            <person name="Mueller R.-W."/>
            <person name="Bruemmer F."/>
            <person name="Labrenz M."/>
            <person name="Spormann A.M."/>
            <person name="Op den Camp H."/>
            <person name="Overmann J."/>
            <person name="Amann R."/>
            <person name="Jetten M.S.M."/>
            <person name="Mascher T."/>
            <person name="Medema M.H."/>
            <person name="Devos D.P."/>
            <person name="Kaster A.-K."/>
            <person name="Ovreas L."/>
            <person name="Rohde M."/>
            <person name="Galperin M.Y."/>
            <person name="Jogler C."/>
        </authorList>
    </citation>
    <scope>NUCLEOTIDE SEQUENCE [LARGE SCALE GENOMIC DNA]</scope>
    <source>
        <strain evidence="9 10">Q31a</strain>
    </source>
</reference>
<evidence type="ECO:0000256" key="3">
    <source>
        <dbReference type="ARBA" id="ARBA00022884"/>
    </source>
</evidence>
<keyword evidence="10" id="KW-1185">Reference proteome</keyword>
<dbReference type="PRINTS" id="PR00973">
    <property type="entry name" value="RIBOSOMALS17"/>
</dbReference>
<dbReference type="InterPro" id="IPR019984">
    <property type="entry name" value="Ribosomal_uS17_bact/chlr"/>
</dbReference>
<accession>A0A518G1Z2</accession>
<dbReference type="NCBIfam" id="NF004123">
    <property type="entry name" value="PRK05610.1"/>
    <property type="match status" value="1"/>
</dbReference>
<feature type="compositionally biased region" description="Basic and acidic residues" evidence="8">
    <location>
        <begin position="94"/>
        <end position="108"/>
    </location>
</feature>
<dbReference type="InterPro" id="IPR000266">
    <property type="entry name" value="Ribosomal_uS17"/>
</dbReference>
<dbReference type="GO" id="GO:0003735">
    <property type="term" value="F:structural constituent of ribosome"/>
    <property type="evidence" value="ECO:0007669"/>
    <property type="project" value="UniProtKB-UniRule"/>
</dbReference>
<evidence type="ECO:0000256" key="8">
    <source>
        <dbReference type="SAM" id="MobiDB-lite"/>
    </source>
</evidence>
<comment type="subunit">
    <text evidence="6">Part of the 30S ribosomal subunit.</text>
</comment>
<evidence type="ECO:0000256" key="5">
    <source>
        <dbReference type="ARBA" id="ARBA00023274"/>
    </source>
</evidence>
<dbReference type="AlphaFoldDB" id="A0A518G1Z2"/>
<dbReference type="RefSeq" id="WP_145074452.1">
    <property type="nucleotide sequence ID" value="NZ_CP036298.1"/>
</dbReference>
<dbReference type="GO" id="GO:0006412">
    <property type="term" value="P:translation"/>
    <property type="evidence" value="ECO:0007669"/>
    <property type="project" value="UniProtKB-UniRule"/>
</dbReference>
<feature type="region of interest" description="Disordered" evidence="8">
    <location>
        <begin position="92"/>
        <end position="116"/>
    </location>
</feature>
<keyword evidence="4 6" id="KW-0689">Ribosomal protein</keyword>
<dbReference type="NCBIfam" id="TIGR03635">
    <property type="entry name" value="uS17_bact"/>
    <property type="match status" value="1"/>
</dbReference>
<organism evidence="9 10">
    <name type="scientific">Aureliella helgolandensis</name>
    <dbReference type="NCBI Taxonomy" id="2527968"/>
    <lineage>
        <taxon>Bacteria</taxon>
        <taxon>Pseudomonadati</taxon>
        <taxon>Planctomycetota</taxon>
        <taxon>Planctomycetia</taxon>
        <taxon>Pirellulales</taxon>
        <taxon>Pirellulaceae</taxon>
        <taxon>Aureliella</taxon>
    </lineage>
</organism>
<dbReference type="Proteomes" id="UP000318017">
    <property type="component" value="Chromosome"/>
</dbReference>
<dbReference type="Pfam" id="PF00366">
    <property type="entry name" value="Ribosomal_S17"/>
    <property type="match status" value="1"/>
</dbReference>
<protein>
    <recommendedName>
        <fullName evidence="6">Small ribosomal subunit protein uS17</fullName>
    </recommendedName>
</protein>
<keyword evidence="2 6" id="KW-0699">rRNA-binding</keyword>
<comment type="function">
    <text evidence="6">One of the primary rRNA binding proteins, it binds specifically to the 5'-end of 16S ribosomal RNA.</text>
</comment>
<dbReference type="KEGG" id="ahel:Q31a_09220"/>
<evidence type="ECO:0000313" key="10">
    <source>
        <dbReference type="Proteomes" id="UP000318017"/>
    </source>
</evidence>
<gene>
    <name evidence="6 9" type="primary">rpsQ</name>
    <name evidence="9" type="ORF">Q31a_09220</name>
</gene>
<sequence>MSATVLVGVVTSDKASKTRRVEIDRTVKHAKYGKYIKRRTVCHVHDENNDSAVGDTVEIQECRPLSRLKRWNLVRVIEKSKEVDLAALRAARRAHSDEQSETIEKLSGEEGQAAAE</sequence>
<evidence type="ECO:0000256" key="2">
    <source>
        <dbReference type="ARBA" id="ARBA00022730"/>
    </source>
</evidence>
<proteinExistence type="inferred from homology"/>
<dbReference type="PANTHER" id="PTHR10744:SF1">
    <property type="entry name" value="SMALL RIBOSOMAL SUBUNIT PROTEIN US17M"/>
    <property type="match status" value="1"/>
</dbReference>
<dbReference type="EMBL" id="CP036298">
    <property type="protein sequence ID" value="QDV22636.1"/>
    <property type="molecule type" value="Genomic_DNA"/>
</dbReference>
<dbReference type="HAMAP" id="MF_01345_B">
    <property type="entry name" value="Ribosomal_uS17_B"/>
    <property type="match status" value="1"/>
</dbReference>
<keyword evidence="5 6" id="KW-0687">Ribonucleoprotein</keyword>
<evidence type="ECO:0000256" key="4">
    <source>
        <dbReference type="ARBA" id="ARBA00022980"/>
    </source>
</evidence>
<dbReference type="CDD" id="cd00364">
    <property type="entry name" value="Ribosomal_uS17"/>
    <property type="match status" value="1"/>
</dbReference>
<evidence type="ECO:0000313" key="9">
    <source>
        <dbReference type="EMBL" id="QDV22636.1"/>
    </source>
</evidence>
<keyword evidence="3 6" id="KW-0694">RNA-binding</keyword>
<evidence type="ECO:0000256" key="1">
    <source>
        <dbReference type="ARBA" id="ARBA00010254"/>
    </source>
</evidence>
<name>A0A518G1Z2_9BACT</name>
<dbReference type="GO" id="GO:0022627">
    <property type="term" value="C:cytosolic small ribosomal subunit"/>
    <property type="evidence" value="ECO:0007669"/>
    <property type="project" value="UniProtKB-UniRule"/>
</dbReference>
<evidence type="ECO:0000256" key="6">
    <source>
        <dbReference type="HAMAP-Rule" id="MF_01345"/>
    </source>
</evidence>
<dbReference type="PROSITE" id="PS00056">
    <property type="entry name" value="RIBOSOMAL_S17"/>
    <property type="match status" value="1"/>
</dbReference>
<dbReference type="OrthoDB" id="9811714at2"/>